<dbReference type="RefSeq" id="WP_067651354.1">
    <property type="nucleotide sequence ID" value="NZ_KQ961031.1"/>
</dbReference>
<dbReference type="Gene3D" id="1.10.260.40">
    <property type="entry name" value="lambda repressor-like DNA-binding domains"/>
    <property type="match status" value="1"/>
</dbReference>
<comment type="caution">
    <text evidence="4">The sequence shown here is derived from an EMBL/GenBank/DDBJ whole genome shotgun (WGS) entry which is preliminary data.</text>
</comment>
<keyword evidence="2" id="KW-1133">Transmembrane helix</keyword>
<name>A0A135NXW0_9HYPH</name>
<dbReference type="EMBL" id="LNUW01000039">
    <property type="protein sequence ID" value="KXG84013.1"/>
    <property type="molecule type" value="Genomic_DNA"/>
</dbReference>
<dbReference type="CDD" id="cd00093">
    <property type="entry name" value="HTH_XRE"/>
    <property type="match status" value="1"/>
</dbReference>
<feature type="transmembrane region" description="Helical" evidence="2">
    <location>
        <begin position="89"/>
        <end position="108"/>
    </location>
</feature>
<evidence type="ECO:0000259" key="3">
    <source>
        <dbReference type="PROSITE" id="PS50943"/>
    </source>
</evidence>
<dbReference type="PANTHER" id="PTHR46797">
    <property type="entry name" value="HTH-TYPE TRANSCRIPTIONAL REGULATOR"/>
    <property type="match status" value="1"/>
</dbReference>
<evidence type="ECO:0000256" key="2">
    <source>
        <dbReference type="SAM" id="Phobius"/>
    </source>
</evidence>
<proteinExistence type="predicted"/>
<gene>
    <name evidence="4" type="ORF">ATO67_14850</name>
</gene>
<dbReference type="SUPFAM" id="SSF47413">
    <property type="entry name" value="lambda repressor-like DNA-binding domains"/>
    <property type="match status" value="1"/>
</dbReference>
<dbReference type="Pfam" id="PF01381">
    <property type="entry name" value="HTH_3"/>
    <property type="match status" value="1"/>
</dbReference>
<dbReference type="InterPro" id="IPR050807">
    <property type="entry name" value="TransReg_Diox_bact_type"/>
</dbReference>
<dbReference type="PANTHER" id="PTHR46797:SF1">
    <property type="entry name" value="METHYLPHOSPHONATE SYNTHASE"/>
    <property type="match status" value="1"/>
</dbReference>
<dbReference type="GO" id="GO:0005829">
    <property type="term" value="C:cytosol"/>
    <property type="evidence" value="ECO:0007669"/>
    <property type="project" value="TreeGrafter"/>
</dbReference>
<keyword evidence="5" id="KW-1185">Reference proteome</keyword>
<keyword evidence="1" id="KW-0238">DNA-binding</keyword>
<dbReference type="GO" id="GO:0003677">
    <property type="term" value="F:DNA binding"/>
    <property type="evidence" value="ECO:0007669"/>
    <property type="project" value="UniProtKB-KW"/>
</dbReference>
<dbReference type="Pfam" id="PF13239">
    <property type="entry name" value="2TM"/>
    <property type="match status" value="1"/>
</dbReference>
<organism evidence="4 5">
    <name type="scientific">Agrobacterium bohemicum</name>
    <dbReference type="NCBI Taxonomy" id="2052828"/>
    <lineage>
        <taxon>Bacteria</taxon>
        <taxon>Pseudomonadati</taxon>
        <taxon>Pseudomonadota</taxon>
        <taxon>Alphaproteobacteria</taxon>
        <taxon>Hyphomicrobiales</taxon>
        <taxon>Rhizobiaceae</taxon>
        <taxon>Rhizobium/Agrobacterium group</taxon>
        <taxon>Agrobacterium</taxon>
    </lineage>
</organism>
<reference evidence="4 5" key="1">
    <citation type="submission" date="2015-11" db="EMBL/GenBank/DDBJ databases">
        <title>Draft genome sequence of Agrobacterium sp. R89-1.</title>
        <authorList>
            <person name="Zahradnik J."/>
            <person name="Kyslikova E."/>
            <person name="Palyzova A."/>
            <person name="Kyslik P."/>
        </authorList>
    </citation>
    <scope>NUCLEOTIDE SEQUENCE [LARGE SCALE GENOMIC DNA]</scope>
    <source>
        <strain evidence="4 5">R89-1</strain>
    </source>
</reference>
<dbReference type="InterPro" id="IPR010982">
    <property type="entry name" value="Lambda_DNA-bd_dom_sf"/>
</dbReference>
<dbReference type="OrthoDB" id="3782725at2"/>
<dbReference type="STRING" id="2052828.ATO67_14850"/>
<evidence type="ECO:0000313" key="4">
    <source>
        <dbReference type="EMBL" id="KXG84013.1"/>
    </source>
</evidence>
<dbReference type="InterPro" id="IPR001387">
    <property type="entry name" value="Cro/C1-type_HTH"/>
</dbReference>
<keyword evidence="2" id="KW-0472">Membrane</keyword>
<dbReference type="PROSITE" id="PS50943">
    <property type="entry name" value="HTH_CROC1"/>
    <property type="match status" value="1"/>
</dbReference>
<feature type="transmembrane region" description="Helical" evidence="2">
    <location>
        <begin position="114"/>
        <end position="133"/>
    </location>
</feature>
<keyword evidence="2" id="KW-0812">Transmembrane</keyword>
<protein>
    <submittedName>
        <fullName evidence="4">XRE family transcriptional regulator</fullName>
    </submittedName>
</protein>
<feature type="domain" description="HTH cro/C1-type" evidence="3">
    <location>
        <begin position="3"/>
        <end position="56"/>
    </location>
</feature>
<evidence type="ECO:0000256" key="1">
    <source>
        <dbReference type="ARBA" id="ARBA00023125"/>
    </source>
</evidence>
<dbReference type="SMART" id="SM00530">
    <property type="entry name" value="HTH_XRE"/>
    <property type="match status" value="1"/>
</dbReference>
<dbReference type="Proteomes" id="UP000070498">
    <property type="component" value="Unassembled WGS sequence"/>
</dbReference>
<sequence>MLIQKLRLQRGWSQEQLATISGLSTRTIQRIERGQAPSLETLKTLAAIFEIDVSQLTEQDQKEMPTTPTNTAEAEEAIAFTRVRSIKAFYLHVVRYFIIIAFLAVVNLLTSPHYFWAVWPALGLGIALVGHGLRTFDMVPFLNANWERRQVEQYLKRKL</sequence>
<accession>A0A135NXW0</accession>
<dbReference type="GO" id="GO:0003700">
    <property type="term" value="F:DNA-binding transcription factor activity"/>
    <property type="evidence" value="ECO:0007669"/>
    <property type="project" value="TreeGrafter"/>
</dbReference>
<evidence type="ECO:0000313" key="5">
    <source>
        <dbReference type="Proteomes" id="UP000070498"/>
    </source>
</evidence>
<dbReference type="InterPro" id="IPR025698">
    <property type="entry name" value="2TM_dom"/>
</dbReference>
<dbReference type="AlphaFoldDB" id="A0A135NXW0"/>